<accession>A0AAD8LIE1</accession>
<dbReference type="SUPFAM" id="SSF55945">
    <property type="entry name" value="TATA-box binding protein-like"/>
    <property type="match status" value="2"/>
</dbReference>
<comment type="similarity">
    <text evidence="1">Belongs to the TBP family.</text>
</comment>
<dbReference type="InterPro" id="IPR000814">
    <property type="entry name" value="TBP"/>
</dbReference>
<dbReference type="Proteomes" id="UP001230268">
    <property type="component" value="Unassembled WGS sequence"/>
</dbReference>
<keyword evidence="6" id="KW-1185">Reference proteome</keyword>
<dbReference type="Gene3D" id="3.30.310.10">
    <property type="entry name" value="TATA-Binding Protein"/>
    <property type="match status" value="2"/>
</dbReference>
<dbReference type="EMBL" id="JAVEPI010000004">
    <property type="protein sequence ID" value="KAK1441988.1"/>
    <property type="molecule type" value="Genomic_DNA"/>
</dbReference>
<dbReference type="GO" id="GO:0006352">
    <property type="term" value="P:DNA-templated transcription initiation"/>
    <property type="evidence" value="ECO:0007669"/>
    <property type="project" value="InterPro"/>
</dbReference>
<reference evidence="5" key="1">
    <citation type="submission" date="2023-08" db="EMBL/GenBank/DDBJ databases">
        <title>Draft sequence of the Babesia gibsoni genome.</title>
        <authorList>
            <person name="Yamagishi J.Y."/>
            <person name="Xuan X.X."/>
        </authorList>
    </citation>
    <scope>NUCLEOTIDE SEQUENCE</scope>
    <source>
        <strain evidence="5">Azabu</strain>
    </source>
</reference>
<proteinExistence type="inferred from homology"/>
<gene>
    <name evidence="5" type="ORF">BgAZ_400180</name>
</gene>
<evidence type="ECO:0000256" key="2">
    <source>
        <dbReference type="ARBA" id="ARBA00023125"/>
    </source>
</evidence>
<evidence type="ECO:0000256" key="4">
    <source>
        <dbReference type="SAM" id="MobiDB-lite"/>
    </source>
</evidence>
<evidence type="ECO:0000313" key="6">
    <source>
        <dbReference type="Proteomes" id="UP001230268"/>
    </source>
</evidence>
<name>A0AAD8LIE1_BABGI</name>
<protein>
    <submittedName>
        <fullName evidence="5">Uncharacterized protein</fullName>
    </submittedName>
</protein>
<dbReference type="PANTHER" id="PTHR10126">
    <property type="entry name" value="TATA-BOX BINDING PROTEIN"/>
    <property type="match status" value="1"/>
</dbReference>
<organism evidence="5 6">
    <name type="scientific">Babesia gibsoni</name>
    <dbReference type="NCBI Taxonomy" id="33632"/>
    <lineage>
        <taxon>Eukaryota</taxon>
        <taxon>Sar</taxon>
        <taxon>Alveolata</taxon>
        <taxon>Apicomplexa</taxon>
        <taxon>Aconoidasida</taxon>
        <taxon>Piroplasmida</taxon>
        <taxon>Babesiidae</taxon>
        <taxon>Babesia</taxon>
    </lineage>
</organism>
<feature type="region of interest" description="Disordered" evidence="4">
    <location>
        <begin position="257"/>
        <end position="292"/>
    </location>
</feature>
<evidence type="ECO:0000256" key="1">
    <source>
        <dbReference type="ARBA" id="ARBA00005560"/>
    </source>
</evidence>
<dbReference type="AlphaFoldDB" id="A0AAD8LIE1"/>
<feature type="compositionally biased region" description="Acidic residues" evidence="4">
    <location>
        <begin position="264"/>
        <end position="277"/>
    </location>
</feature>
<dbReference type="InterPro" id="IPR012295">
    <property type="entry name" value="TBP_dom_sf"/>
</dbReference>
<sequence length="428" mass="47352">MESEVSFGDEAAISQFVVDEYEHTLPLEDVPQNAIVVHNVSAHSDLDVPLDLNLFLKSFSNAVYAPQDFNCVRLDVRVRSCFNAATRLEDSRGFPGIESIAVMNSGKDPVVAPVIMRRFANVSREHMARYDNMQEYCTMKASIFSNGKVSITGGKSLLGIAIALEKICRAVRRRINKTATVKVLMPTNILAVFNYNAHIVLKALEKNCKGAVYDPFRFAGVRIRVPVPSSQAVYNIRHLILTAFGKAPVLESTALENNAAGDGGESDSDFDEVEEESVANSSMDAKTKEKDAEATIVNKGAVDVSTSVGINNVPRNRNMKKHLHRFLSDIIPSNKRKIHQAAVTTVNREKVLQKRLKATTQQDDRVWLNIEKNQVTQNANPKEEVVTINVYTSGNVTFTGGRSIASIQYALSYIYPYLVQNSAKNVLN</sequence>
<dbReference type="GO" id="GO:0003677">
    <property type="term" value="F:DNA binding"/>
    <property type="evidence" value="ECO:0007669"/>
    <property type="project" value="UniProtKB-KW"/>
</dbReference>
<keyword evidence="3" id="KW-0804">Transcription</keyword>
<keyword evidence="2" id="KW-0238">DNA-binding</keyword>
<evidence type="ECO:0000256" key="3">
    <source>
        <dbReference type="ARBA" id="ARBA00023163"/>
    </source>
</evidence>
<comment type="caution">
    <text evidence="5">The sequence shown here is derived from an EMBL/GenBank/DDBJ whole genome shotgun (WGS) entry which is preliminary data.</text>
</comment>
<evidence type="ECO:0000313" key="5">
    <source>
        <dbReference type="EMBL" id="KAK1441988.1"/>
    </source>
</evidence>